<evidence type="ECO:0000313" key="4">
    <source>
        <dbReference type="Proteomes" id="UP001316803"/>
    </source>
</evidence>
<reference evidence="3 4" key="1">
    <citation type="submission" date="2022-12" db="EMBL/GenBank/DDBJ databases">
        <title>Genomic features and morphological characterization of a novel Knufia sp. strain isolated from spacecraft assembly facility.</title>
        <authorList>
            <person name="Teixeira M."/>
            <person name="Chander A.M."/>
            <person name="Stajich J.E."/>
            <person name="Venkateswaran K."/>
        </authorList>
    </citation>
    <scope>NUCLEOTIDE SEQUENCE [LARGE SCALE GENOMIC DNA]</scope>
    <source>
        <strain evidence="3 4">FJI-L2-BK-P2</strain>
    </source>
</reference>
<dbReference type="AlphaFoldDB" id="A0AAN8I1S7"/>
<dbReference type="SUPFAM" id="SSF51735">
    <property type="entry name" value="NAD(P)-binding Rossmann-fold domains"/>
    <property type="match status" value="1"/>
</dbReference>
<comment type="caution">
    <text evidence="3">The sequence shown here is derived from an EMBL/GenBank/DDBJ whole genome shotgun (WGS) entry which is preliminary data.</text>
</comment>
<evidence type="ECO:0000256" key="2">
    <source>
        <dbReference type="ARBA" id="ARBA00023002"/>
    </source>
</evidence>
<dbReference type="GO" id="GO:0016491">
    <property type="term" value="F:oxidoreductase activity"/>
    <property type="evidence" value="ECO:0007669"/>
    <property type="project" value="UniProtKB-KW"/>
</dbReference>
<dbReference type="Proteomes" id="UP001316803">
    <property type="component" value="Unassembled WGS sequence"/>
</dbReference>
<dbReference type="PANTHER" id="PTHR24321">
    <property type="entry name" value="DEHYDROGENASES, SHORT CHAIN"/>
    <property type="match status" value="1"/>
</dbReference>
<sequence length="176" mass="19004">MPVEQFRRTLDVNTTGTFITAKTWLKCIKDSIDADTQLRSTLRNVSLIIIGSEAGVLGVPGNADYAASKSAIQYGLTMSLAPEAARIFEHARVNTIAPGAVNTPQFQKECEAAPEALWVDAQVTVASKKPVEMEHVAKTCLMLASNNFSGSTTGQVIRVDGGKSGRMYWDRDGRAI</sequence>
<evidence type="ECO:0000313" key="3">
    <source>
        <dbReference type="EMBL" id="KAK5949787.1"/>
    </source>
</evidence>
<accession>A0AAN8I1S7</accession>
<evidence type="ECO:0000256" key="1">
    <source>
        <dbReference type="ARBA" id="ARBA00006484"/>
    </source>
</evidence>
<comment type="similarity">
    <text evidence="1">Belongs to the short-chain dehydrogenases/reductases (SDR) family.</text>
</comment>
<dbReference type="Pfam" id="PF13561">
    <property type="entry name" value="adh_short_C2"/>
    <property type="match status" value="1"/>
</dbReference>
<dbReference type="InterPro" id="IPR002347">
    <property type="entry name" value="SDR_fam"/>
</dbReference>
<keyword evidence="4" id="KW-1185">Reference proteome</keyword>
<dbReference type="CDD" id="cd05233">
    <property type="entry name" value="SDR_c"/>
    <property type="match status" value="1"/>
</dbReference>
<protein>
    <submittedName>
        <fullName evidence="3">Uncharacterized protein</fullName>
    </submittedName>
</protein>
<organism evidence="3 4">
    <name type="scientific">Knufia fluminis</name>
    <dbReference type="NCBI Taxonomy" id="191047"/>
    <lineage>
        <taxon>Eukaryota</taxon>
        <taxon>Fungi</taxon>
        <taxon>Dikarya</taxon>
        <taxon>Ascomycota</taxon>
        <taxon>Pezizomycotina</taxon>
        <taxon>Eurotiomycetes</taxon>
        <taxon>Chaetothyriomycetidae</taxon>
        <taxon>Chaetothyriales</taxon>
        <taxon>Trichomeriaceae</taxon>
        <taxon>Knufia</taxon>
    </lineage>
</organism>
<dbReference type="InterPro" id="IPR036291">
    <property type="entry name" value="NAD(P)-bd_dom_sf"/>
</dbReference>
<gene>
    <name evidence="3" type="ORF">OHC33_009176</name>
</gene>
<dbReference type="PANTHER" id="PTHR24321:SF8">
    <property type="entry name" value="ESTRADIOL 17-BETA-DEHYDROGENASE 8-RELATED"/>
    <property type="match status" value="1"/>
</dbReference>
<name>A0AAN8I1S7_9EURO</name>
<proteinExistence type="inferred from homology"/>
<dbReference type="Gene3D" id="3.40.50.720">
    <property type="entry name" value="NAD(P)-binding Rossmann-like Domain"/>
    <property type="match status" value="1"/>
</dbReference>
<dbReference type="EMBL" id="JAKLMC020000032">
    <property type="protein sequence ID" value="KAK5949787.1"/>
    <property type="molecule type" value="Genomic_DNA"/>
</dbReference>
<keyword evidence="2" id="KW-0560">Oxidoreductase</keyword>